<evidence type="ECO:0000256" key="1">
    <source>
        <dbReference type="SAM" id="MobiDB-lite"/>
    </source>
</evidence>
<gene>
    <name evidence="2" type="ORF">PAC_08594</name>
</gene>
<evidence type="ECO:0000313" key="2">
    <source>
        <dbReference type="EMBL" id="CZR58702.1"/>
    </source>
</evidence>
<dbReference type="Proteomes" id="UP000184330">
    <property type="component" value="Unassembled WGS sequence"/>
</dbReference>
<evidence type="ECO:0008006" key="4">
    <source>
        <dbReference type="Google" id="ProtNLM"/>
    </source>
</evidence>
<dbReference type="EMBL" id="FJOG01000012">
    <property type="protein sequence ID" value="CZR58702.1"/>
    <property type="molecule type" value="Genomic_DNA"/>
</dbReference>
<proteinExistence type="predicted"/>
<reference evidence="2 3" key="1">
    <citation type="submission" date="2016-03" db="EMBL/GenBank/DDBJ databases">
        <authorList>
            <person name="Ploux O."/>
        </authorList>
    </citation>
    <scope>NUCLEOTIDE SEQUENCE [LARGE SCALE GENOMIC DNA]</scope>
    <source>
        <strain evidence="2 3">UAMH 11012</strain>
    </source>
</reference>
<sequence>MAFSIDPTSVFSNVASTIVSSLQLATFVKDVKNTPLDVKTCIALTTLISTDVQYLIKLRSSPSNITYLSQNPDLAARIDNIIISTHQAILDVCRLLEGCRQEVYEGGNVPLRERMRWVLGDSMAFKRREGNLQGVHRAVLSEVGFLRMRESAGETVSKVIECVSFENLELLEMNHRRRDKRATKAEVVEVKMDEEPEKQTEAERGQVLLIPDVVMTGAASPLVLDTSERPEIRQTPSVTSVRHENPHARFELEASSPRDTRSESSVASWVRNESVSVHEQEVVDEDEDPEAAFYRDLKRQEDERQRRLALRRNQST</sequence>
<protein>
    <recommendedName>
        <fullName evidence="4">Fungal N-terminal domain-containing protein</fullName>
    </recommendedName>
</protein>
<feature type="region of interest" description="Disordered" evidence="1">
    <location>
        <begin position="221"/>
        <end position="298"/>
    </location>
</feature>
<feature type="compositionally biased region" description="Basic and acidic residues" evidence="1">
    <location>
        <begin position="241"/>
        <end position="262"/>
    </location>
</feature>
<accession>A0A1L7X110</accession>
<dbReference type="OrthoDB" id="5240423at2759"/>
<evidence type="ECO:0000313" key="3">
    <source>
        <dbReference type="Proteomes" id="UP000184330"/>
    </source>
</evidence>
<organism evidence="2 3">
    <name type="scientific">Phialocephala subalpina</name>
    <dbReference type="NCBI Taxonomy" id="576137"/>
    <lineage>
        <taxon>Eukaryota</taxon>
        <taxon>Fungi</taxon>
        <taxon>Dikarya</taxon>
        <taxon>Ascomycota</taxon>
        <taxon>Pezizomycotina</taxon>
        <taxon>Leotiomycetes</taxon>
        <taxon>Helotiales</taxon>
        <taxon>Mollisiaceae</taxon>
        <taxon>Phialocephala</taxon>
        <taxon>Phialocephala fortinii species complex</taxon>
    </lineage>
</organism>
<dbReference type="AlphaFoldDB" id="A0A1L7X110"/>
<keyword evidence="3" id="KW-1185">Reference proteome</keyword>
<name>A0A1L7X110_9HELO</name>